<reference evidence="1 2" key="1">
    <citation type="submission" date="2018-02" db="EMBL/GenBank/DDBJ databases">
        <authorList>
            <person name="Cohen D.B."/>
            <person name="Kent A.D."/>
        </authorList>
    </citation>
    <scope>NUCLEOTIDE SEQUENCE [LARGE SCALE GENOMIC DNA]</scope>
    <source>
        <strain evidence="1 2">CCAP 1448/3</strain>
    </source>
</reference>
<reference evidence="1 2" key="2">
    <citation type="submission" date="2018-03" db="EMBL/GenBank/DDBJ databases">
        <title>The ancient ancestry and fast evolution of plastids.</title>
        <authorList>
            <person name="Moore K.R."/>
            <person name="Magnabosco C."/>
            <person name="Momper L."/>
            <person name="Gold D.A."/>
            <person name="Bosak T."/>
            <person name="Fournier G.P."/>
        </authorList>
    </citation>
    <scope>NUCLEOTIDE SEQUENCE [LARGE SCALE GENOMIC DNA]</scope>
    <source>
        <strain evidence="1 2">CCAP 1448/3</strain>
    </source>
</reference>
<dbReference type="OrthoDB" id="531462at2"/>
<evidence type="ECO:0000313" key="1">
    <source>
        <dbReference type="EMBL" id="PSB03333.1"/>
    </source>
</evidence>
<dbReference type="Proteomes" id="UP000238762">
    <property type="component" value="Unassembled WGS sequence"/>
</dbReference>
<evidence type="ECO:0000313" key="2">
    <source>
        <dbReference type="Proteomes" id="UP000238762"/>
    </source>
</evidence>
<keyword evidence="2" id="KW-1185">Reference proteome</keyword>
<dbReference type="InterPro" id="IPR011322">
    <property type="entry name" value="N-reg_PII-like_a/b"/>
</dbReference>
<dbReference type="AlphaFoldDB" id="A0A2T1C5D4"/>
<dbReference type="Gene3D" id="3.30.70.120">
    <property type="match status" value="1"/>
</dbReference>
<dbReference type="SUPFAM" id="SSF54913">
    <property type="entry name" value="GlnB-like"/>
    <property type="match status" value="1"/>
</dbReference>
<dbReference type="Pfam" id="PF00543">
    <property type="entry name" value="P-II"/>
    <property type="match status" value="1"/>
</dbReference>
<dbReference type="InterPro" id="IPR015867">
    <property type="entry name" value="N-reg_PII/ATP_PRibTrfase_C"/>
</dbReference>
<dbReference type="InterPro" id="IPR002187">
    <property type="entry name" value="N-reg_PII"/>
</dbReference>
<protein>
    <submittedName>
        <fullName evidence="1">Uncharacterized protein</fullName>
    </submittedName>
</protein>
<comment type="caution">
    <text evidence="1">The sequence shown here is derived from an EMBL/GenBank/DDBJ whole genome shotgun (WGS) entry which is preliminary data.</text>
</comment>
<proteinExistence type="predicted"/>
<dbReference type="RefSeq" id="WP_106288340.1">
    <property type="nucleotide sequence ID" value="NZ_CAWNTC010000009.1"/>
</dbReference>
<dbReference type="GO" id="GO:0006808">
    <property type="term" value="P:regulation of nitrogen utilization"/>
    <property type="evidence" value="ECO:0007669"/>
    <property type="project" value="InterPro"/>
</dbReference>
<dbReference type="EMBL" id="PVWJ01000035">
    <property type="protein sequence ID" value="PSB03333.1"/>
    <property type="molecule type" value="Genomic_DNA"/>
</dbReference>
<gene>
    <name evidence="1" type="ORF">C7B64_08995</name>
</gene>
<accession>A0A2T1C5D4</accession>
<name>A0A2T1C5D4_9CYAN</name>
<dbReference type="GO" id="GO:0030234">
    <property type="term" value="F:enzyme regulator activity"/>
    <property type="evidence" value="ECO:0007669"/>
    <property type="project" value="InterPro"/>
</dbReference>
<sequence>MSSPLAHGILVTIIGEAVLQDRLIHLLTKLGVSGYTIVPAQGAGSHGKRMGDMAGYNTNIEIKTIVDPETSAQLLEDLKPFQATHALIAFQQKVEGLFD</sequence>
<organism evidence="1 2">
    <name type="scientific">Merismopedia glauca CCAP 1448/3</name>
    <dbReference type="NCBI Taxonomy" id="1296344"/>
    <lineage>
        <taxon>Bacteria</taxon>
        <taxon>Bacillati</taxon>
        <taxon>Cyanobacteriota</taxon>
        <taxon>Cyanophyceae</taxon>
        <taxon>Synechococcales</taxon>
        <taxon>Merismopediaceae</taxon>
        <taxon>Merismopedia</taxon>
    </lineage>
</organism>